<proteinExistence type="predicted"/>
<name>A0AAW0BBH5_9AGAR</name>
<sequence>MQKSDNFRPPSPVWTLETIKHRIQAGIHLRTPRDRAMIVDIGNHILVKYGSDITPHEGMVTQYVAAQATGIPIPKIYAIVYDEVSRWTYIVQEKLPGVRLITLLPTLDANTRSILATELNVMLRKLSVFNDLGPMGLYGKQGQYHGTCIGRFLELRPDARITTLRDFVDWCPNLVRTYYPGMNTPSTDAFDFSRPPFFCHGDLVPENILVLNGHISGIIDWASAGWYPYFWNDWIGRWRNKVPQFQDGRWARMVDIMTEPFPAEVEAFEEIFALADQYL</sequence>
<protein>
    <submittedName>
        <fullName evidence="2">Kinase-like domain-containing protein</fullName>
    </submittedName>
</protein>
<dbReference type="PANTHER" id="PTHR21310:SF55">
    <property type="entry name" value="AMINOGLYCOSIDE PHOSPHOTRANSFERASE DOMAIN-CONTAINING PROTEIN"/>
    <property type="match status" value="1"/>
</dbReference>
<evidence type="ECO:0000259" key="1">
    <source>
        <dbReference type="Pfam" id="PF01636"/>
    </source>
</evidence>
<keyword evidence="2" id="KW-0808">Transferase</keyword>
<dbReference type="Gene3D" id="3.90.1200.10">
    <property type="match status" value="1"/>
</dbReference>
<dbReference type="GO" id="GO:0016301">
    <property type="term" value="F:kinase activity"/>
    <property type="evidence" value="ECO:0007669"/>
    <property type="project" value="UniProtKB-KW"/>
</dbReference>
<reference evidence="2 3" key="1">
    <citation type="journal article" date="2024" name="J Genomics">
        <title>Draft genome sequencing and assembly of Favolaschia claudopus CIRM-BRFM 2984 isolated from oak limbs.</title>
        <authorList>
            <person name="Navarro D."/>
            <person name="Drula E."/>
            <person name="Chaduli D."/>
            <person name="Cazenave R."/>
            <person name="Ahrendt S."/>
            <person name="Wang J."/>
            <person name="Lipzen A."/>
            <person name="Daum C."/>
            <person name="Barry K."/>
            <person name="Grigoriev I.V."/>
            <person name="Favel A."/>
            <person name="Rosso M.N."/>
            <person name="Martin F."/>
        </authorList>
    </citation>
    <scope>NUCLEOTIDE SEQUENCE [LARGE SCALE GENOMIC DNA]</scope>
    <source>
        <strain evidence="2 3">CIRM-BRFM 2984</strain>
    </source>
</reference>
<dbReference type="EMBL" id="JAWWNJ010000036">
    <property type="protein sequence ID" value="KAK7023297.1"/>
    <property type="molecule type" value="Genomic_DNA"/>
</dbReference>
<dbReference type="Gene3D" id="3.30.200.150">
    <property type="match status" value="1"/>
</dbReference>
<dbReference type="Pfam" id="PF01636">
    <property type="entry name" value="APH"/>
    <property type="match status" value="1"/>
</dbReference>
<dbReference type="SUPFAM" id="SSF56112">
    <property type="entry name" value="Protein kinase-like (PK-like)"/>
    <property type="match status" value="1"/>
</dbReference>
<dbReference type="Proteomes" id="UP001362999">
    <property type="component" value="Unassembled WGS sequence"/>
</dbReference>
<dbReference type="InterPro" id="IPR011009">
    <property type="entry name" value="Kinase-like_dom_sf"/>
</dbReference>
<dbReference type="PANTHER" id="PTHR21310">
    <property type="entry name" value="AMINOGLYCOSIDE PHOSPHOTRANSFERASE-RELATED-RELATED"/>
    <property type="match status" value="1"/>
</dbReference>
<dbReference type="AlphaFoldDB" id="A0AAW0BBH5"/>
<evidence type="ECO:0000313" key="2">
    <source>
        <dbReference type="EMBL" id="KAK7023297.1"/>
    </source>
</evidence>
<keyword evidence="3" id="KW-1185">Reference proteome</keyword>
<evidence type="ECO:0000313" key="3">
    <source>
        <dbReference type="Proteomes" id="UP001362999"/>
    </source>
</evidence>
<accession>A0AAW0BBH5</accession>
<gene>
    <name evidence="2" type="ORF">R3P38DRAFT_3270847</name>
</gene>
<dbReference type="InterPro" id="IPR051678">
    <property type="entry name" value="AGP_Transferase"/>
</dbReference>
<dbReference type="InterPro" id="IPR002575">
    <property type="entry name" value="Aminoglycoside_PTrfase"/>
</dbReference>
<feature type="domain" description="Aminoglycoside phosphotransferase" evidence="1">
    <location>
        <begin position="59"/>
        <end position="229"/>
    </location>
</feature>
<comment type="caution">
    <text evidence="2">The sequence shown here is derived from an EMBL/GenBank/DDBJ whole genome shotgun (WGS) entry which is preliminary data.</text>
</comment>
<organism evidence="2 3">
    <name type="scientific">Favolaschia claudopus</name>
    <dbReference type="NCBI Taxonomy" id="2862362"/>
    <lineage>
        <taxon>Eukaryota</taxon>
        <taxon>Fungi</taxon>
        <taxon>Dikarya</taxon>
        <taxon>Basidiomycota</taxon>
        <taxon>Agaricomycotina</taxon>
        <taxon>Agaricomycetes</taxon>
        <taxon>Agaricomycetidae</taxon>
        <taxon>Agaricales</taxon>
        <taxon>Marasmiineae</taxon>
        <taxon>Mycenaceae</taxon>
        <taxon>Favolaschia</taxon>
    </lineage>
</organism>
<keyword evidence="2" id="KW-0418">Kinase</keyword>